<keyword evidence="2" id="KW-1185">Reference proteome</keyword>
<evidence type="ECO:0000313" key="2">
    <source>
        <dbReference type="Proteomes" id="UP000234474"/>
    </source>
</evidence>
<dbReference type="OrthoDB" id="3259529at2759"/>
<protein>
    <submittedName>
        <fullName evidence="1">Uncharacterized protein</fullName>
    </submittedName>
</protein>
<dbReference type="SUPFAM" id="SSF81301">
    <property type="entry name" value="Nucleotidyltransferase"/>
    <property type="match status" value="1"/>
</dbReference>
<evidence type="ECO:0000313" key="1">
    <source>
        <dbReference type="EMBL" id="PKX98150.1"/>
    </source>
</evidence>
<reference evidence="2" key="1">
    <citation type="journal article" date="2018" name="Proc. Natl. Acad. Sci. U.S.A.">
        <title>Linking secondary metabolites to gene clusters through genome sequencing of six diverse Aspergillus species.</title>
        <authorList>
            <person name="Kaerboelling I."/>
            <person name="Vesth T.C."/>
            <person name="Frisvad J.C."/>
            <person name="Nybo J.L."/>
            <person name="Theobald S."/>
            <person name="Kuo A."/>
            <person name="Bowyer P."/>
            <person name="Matsuda Y."/>
            <person name="Mondo S."/>
            <person name="Lyhne E.K."/>
            <person name="Kogle M.E."/>
            <person name="Clum A."/>
            <person name="Lipzen A."/>
            <person name="Salamov A."/>
            <person name="Ngan C.Y."/>
            <person name="Daum C."/>
            <person name="Chiniquy J."/>
            <person name="Barry K."/>
            <person name="LaButti K."/>
            <person name="Haridas S."/>
            <person name="Simmons B.A."/>
            <person name="Magnuson J.K."/>
            <person name="Mortensen U.H."/>
            <person name="Larsen T.O."/>
            <person name="Grigoriev I.V."/>
            <person name="Baker S.E."/>
            <person name="Andersen M.R."/>
        </authorList>
    </citation>
    <scope>NUCLEOTIDE SEQUENCE [LARGE SCALE GENOMIC DNA]</scope>
    <source>
        <strain evidence="2">IBT 16806</strain>
    </source>
</reference>
<dbReference type="GeneID" id="36538267"/>
<organism evidence="1 2">
    <name type="scientific">Aspergillus novofumigatus (strain IBT 16806)</name>
    <dbReference type="NCBI Taxonomy" id="1392255"/>
    <lineage>
        <taxon>Eukaryota</taxon>
        <taxon>Fungi</taxon>
        <taxon>Dikarya</taxon>
        <taxon>Ascomycota</taxon>
        <taxon>Pezizomycotina</taxon>
        <taxon>Eurotiomycetes</taxon>
        <taxon>Eurotiomycetidae</taxon>
        <taxon>Eurotiales</taxon>
        <taxon>Aspergillaceae</taxon>
        <taxon>Aspergillus</taxon>
        <taxon>Aspergillus subgen. Fumigati</taxon>
    </lineage>
</organism>
<dbReference type="VEuPathDB" id="FungiDB:P174DRAFT_499862"/>
<sequence>MEVALAIERVLTNLRSEGIPACVIGEIALNYYNVPRVVHDIEICVPESLLSKAVSNLCSTGLYQLTQKEGYDIFTEYKRGFPTLAVTNSNLLVVIFPDSHFHLSPLGSSIVSYKEIKPTVYSHEIQGLVPVDDNTTSSDPEY</sequence>
<gene>
    <name evidence="1" type="ORF">P174DRAFT_499862</name>
</gene>
<dbReference type="Gene3D" id="3.30.460.40">
    <property type="match status" value="1"/>
</dbReference>
<dbReference type="EMBL" id="MSZS01000001">
    <property type="protein sequence ID" value="PKX98150.1"/>
    <property type="molecule type" value="Genomic_DNA"/>
</dbReference>
<dbReference type="Proteomes" id="UP000234474">
    <property type="component" value="Unassembled WGS sequence"/>
</dbReference>
<dbReference type="RefSeq" id="XP_024686745.1">
    <property type="nucleotide sequence ID" value="XM_024830930.1"/>
</dbReference>
<dbReference type="OMA" id="YSHEIQG"/>
<comment type="caution">
    <text evidence="1">The sequence shown here is derived from an EMBL/GenBank/DDBJ whole genome shotgun (WGS) entry which is preliminary data.</text>
</comment>
<dbReference type="InterPro" id="IPR043519">
    <property type="entry name" value="NT_sf"/>
</dbReference>
<proteinExistence type="predicted"/>
<name>A0A2I1CKK4_ASPN1</name>
<accession>A0A2I1CKK4</accession>
<dbReference type="AlphaFoldDB" id="A0A2I1CKK4"/>